<gene>
    <name evidence="3" type="ORF">QYT958_LOCUS12412</name>
    <name evidence="2" type="ORF">UJA718_LOCUS12876</name>
</gene>
<dbReference type="EMBL" id="CAJOBR010001509">
    <property type="protein sequence ID" value="CAF4614033.1"/>
    <property type="molecule type" value="Genomic_DNA"/>
</dbReference>
<protein>
    <recommendedName>
        <fullName evidence="1">DOMON domain-containing protein</fullName>
    </recommendedName>
</protein>
<proteinExistence type="predicted"/>
<evidence type="ECO:0000313" key="2">
    <source>
        <dbReference type="EMBL" id="CAF4304859.1"/>
    </source>
</evidence>
<dbReference type="Proteomes" id="UP000663873">
    <property type="component" value="Unassembled WGS sequence"/>
</dbReference>
<accession>A0A820I621</accession>
<sequence>MINLYIKSGCMRQHNPKSNLKRSIPSYQNSCLQRELTTSTLLVDRVSQKRRKNFDTLVGKSNGISSPVEPFTTYKHSIELRENVADLWWTVNDDKQEILFELHVKTTGWIALGISPDGAMIGADIGTGWVDKIGNVHFQDRYAYAFARPIIDNTTQDWFHLQGREQNGWTSIQFKRLLDTSDPMDVPIMSGITNVIFAYGLVDADLSRPNGDISSHGPRRGVLKIPLHS</sequence>
<feature type="domain" description="DOMON" evidence="1">
    <location>
        <begin position="83"/>
        <end position="200"/>
    </location>
</feature>
<dbReference type="Pfam" id="PF03351">
    <property type="entry name" value="DOMON"/>
    <property type="match status" value="1"/>
</dbReference>
<comment type="caution">
    <text evidence="2">The sequence shown here is derived from an EMBL/GenBank/DDBJ whole genome shotgun (WGS) entry which is preliminary data.</text>
</comment>
<keyword evidence="4" id="KW-1185">Reference proteome</keyword>
<dbReference type="PANTHER" id="PTHR10157">
    <property type="entry name" value="DOPAMINE BETA HYDROXYLASE RELATED"/>
    <property type="match status" value="1"/>
</dbReference>
<dbReference type="PROSITE" id="PS50836">
    <property type="entry name" value="DOMON"/>
    <property type="match status" value="1"/>
</dbReference>
<reference evidence="2" key="1">
    <citation type="submission" date="2021-02" db="EMBL/GenBank/DDBJ databases">
        <authorList>
            <person name="Nowell W R."/>
        </authorList>
    </citation>
    <scope>NUCLEOTIDE SEQUENCE</scope>
</reference>
<dbReference type="Proteomes" id="UP000663848">
    <property type="component" value="Unassembled WGS sequence"/>
</dbReference>
<organism evidence="2 4">
    <name type="scientific">Rotaria socialis</name>
    <dbReference type="NCBI Taxonomy" id="392032"/>
    <lineage>
        <taxon>Eukaryota</taxon>
        <taxon>Metazoa</taxon>
        <taxon>Spiralia</taxon>
        <taxon>Gnathifera</taxon>
        <taxon>Rotifera</taxon>
        <taxon>Eurotatoria</taxon>
        <taxon>Bdelloidea</taxon>
        <taxon>Philodinida</taxon>
        <taxon>Philodinidae</taxon>
        <taxon>Rotaria</taxon>
    </lineage>
</organism>
<dbReference type="EMBL" id="CAJOBP010001700">
    <property type="protein sequence ID" value="CAF4304859.1"/>
    <property type="molecule type" value="Genomic_DNA"/>
</dbReference>
<dbReference type="GO" id="GO:0005507">
    <property type="term" value="F:copper ion binding"/>
    <property type="evidence" value="ECO:0007669"/>
    <property type="project" value="TreeGrafter"/>
</dbReference>
<dbReference type="GO" id="GO:0042421">
    <property type="term" value="P:norepinephrine biosynthetic process"/>
    <property type="evidence" value="ECO:0007669"/>
    <property type="project" value="TreeGrafter"/>
</dbReference>
<dbReference type="CDD" id="cd09631">
    <property type="entry name" value="DOMON_DOH"/>
    <property type="match status" value="1"/>
</dbReference>
<dbReference type="SMART" id="SM00664">
    <property type="entry name" value="DoH"/>
    <property type="match status" value="1"/>
</dbReference>
<dbReference type="GO" id="GO:0005615">
    <property type="term" value="C:extracellular space"/>
    <property type="evidence" value="ECO:0007669"/>
    <property type="project" value="TreeGrafter"/>
</dbReference>
<dbReference type="GO" id="GO:0006589">
    <property type="term" value="P:octopamine biosynthetic process"/>
    <property type="evidence" value="ECO:0007669"/>
    <property type="project" value="TreeGrafter"/>
</dbReference>
<evidence type="ECO:0000259" key="1">
    <source>
        <dbReference type="PROSITE" id="PS50836"/>
    </source>
</evidence>
<dbReference type="InterPro" id="IPR005018">
    <property type="entry name" value="DOMON_domain"/>
</dbReference>
<dbReference type="AlphaFoldDB" id="A0A820I621"/>
<dbReference type="GO" id="GO:0030667">
    <property type="term" value="C:secretory granule membrane"/>
    <property type="evidence" value="ECO:0007669"/>
    <property type="project" value="TreeGrafter"/>
</dbReference>
<evidence type="ECO:0000313" key="4">
    <source>
        <dbReference type="Proteomes" id="UP000663873"/>
    </source>
</evidence>
<dbReference type="SUPFAM" id="SSF49344">
    <property type="entry name" value="CBD9-like"/>
    <property type="match status" value="1"/>
</dbReference>
<dbReference type="PANTHER" id="PTHR10157:SF23">
    <property type="entry name" value="MOXD1 HOMOLOG 1"/>
    <property type="match status" value="1"/>
</dbReference>
<dbReference type="Gene3D" id="2.60.40.1210">
    <property type="entry name" value="Cellobiose dehydrogenase, cytochrome domain"/>
    <property type="match status" value="1"/>
</dbReference>
<dbReference type="GO" id="GO:0004500">
    <property type="term" value="F:dopamine beta-monooxygenase activity"/>
    <property type="evidence" value="ECO:0007669"/>
    <property type="project" value="InterPro"/>
</dbReference>
<dbReference type="InterPro" id="IPR000945">
    <property type="entry name" value="DBH-like"/>
</dbReference>
<evidence type="ECO:0000313" key="3">
    <source>
        <dbReference type="EMBL" id="CAF4614033.1"/>
    </source>
</evidence>
<name>A0A820I621_9BILA</name>
<dbReference type="GO" id="GO:0042420">
    <property type="term" value="P:dopamine catabolic process"/>
    <property type="evidence" value="ECO:0007669"/>
    <property type="project" value="TreeGrafter"/>
</dbReference>
<dbReference type="InterPro" id="IPR045266">
    <property type="entry name" value="DOH_DOMON"/>
</dbReference>